<dbReference type="PROSITE" id="PS01219">
    <property type="entry name" value="AMMONIUM_TRANSP"/>
    <property type="match status" value="1"/>
</dbReference>
<proteinExistence type="inferred from homology"/>
<keyword evidence="7" id="KW-0924">Ammonia transport</keyword>
<dbReference type="NCBIfam" id="TIGR03644">
    <property type="entry name" value="marine_trans_1"/>
    <property type="match status" value="1"/>
</dbReference>
<gene>
    <name evidence="11" type="ORF">OOZ53_08960</name>
</gene>
<dbReference type="InterPro" id="IPR024041">
    <property type="entry name" value="NH4_transpt_AmtB-like_dom"/>
</dbReference>
<feature type="transmembrane region" description="Helical" evidence="8">
    <location>
        <begin position="311"/>
        <end position="329"/>
    </location>
</feature>
<feature type="transmembrane region" description="Helical" evidence="8">
    <location>
        <begin position="366"/>
        <end position="386"/>
    </location>
</feature>
<evidence type="ECO:0000313" key="12">
    <source>
        <dbReference type="Proteomes" id="UP001148313"/>
    </source>
</evidence>
<evidence type="ECO:0000256" key="6">
    <source>
        <dbReference type="ARBA" id="ARBA00023136"/>
    </source>
</evidence>
<feature type="transmembrane region" description="Helical" evidence="8">
    <location>
        <begin position="41"/>
        <end position="64"/>
    </location>
</feature>
<feature type="transmembrane region" description="Helical" evidence="8">
    <location>
        <begin position="206"/>
        <end position="227"/>
    </location>
</feature>
<evidence type="ECO:0000256" key="1">
    <source>
        <dbReference type="ARBA" id="ARBA00004141"/>
    </source>
</evidence>
<keyword evidence="6 8" id="KW-0472">Membrane</keyword>
<feature type="transmembrane region" description="Helical" evidence="8">
    <location>
        <begin position="248"/>
        <end position="265"/>
    </location>
</feature>
<comment type="similarity">
    <text evidence="2">Belongs to the ammonia transporter channel (TC 1.A.11.2) family.</text>
</comment>
<keyword evidence="5 8" id="KW-1133">Transmembrane helix</keyword>
<dbReference type="EMBL" id="JAPJZH010000004">
    <property type="protein sequence ID" value="MDA4845476.1"/>
    <property type="molecule type" value="Genomic_DNA"/>
</dbReference>
<comment type="caution">
    <text evidence="11">The sequence shown here is derived from an EMBL/GenBank/DDBJ whole genome shotgun (WGS) entry which is preliminary data.</text>
</comment>
<evidence type="ECO:0000256" key="2">
    <source>
        <dbReference type="ARBA" id="ARBA00005887"/>
    </source>
</evidence>
<dbReference type="Pfam" id="PF00909">
    <property type="entry name" value="Ammonium_transp"/>
    <property type="match status" value="1"/>
</dbReference>
<comment type="subcellular location">
    <subcellularLocation>
        <location evidence="1">Membrane</location>
        <topology evidence="1">Multi-pass membrane protein</topology>
    </subcellularLocation>
</comment>
<reference evidence="11" key="1">
    <citation type="submission" date="2022-11" db="EMBL/GenBank/DDBJ databases">
        <title>Hoeflea poritis sp. nov., isolated from scleractinian coral Porites lutea.</title>
        <authorList>
            <person name="Zhang G."/>
            <person name="Wei Q."/>
            <person name="Cai L."/>
        </authorList>
    </citation>
    <scope>NUCLEOTIDE SEQUENCE</scope>
    <source>
        <strain evidence="11">E7-10</strain>
    </source>
</reference>
<evidence type="ECO:0000256" key="7">
    <source>
        <dbReference type="ARBA" id="ARBA00023177"/>
    </source>
</evidence>
<feature type="transmembrane region" description="Helical" evidence="8">
    <location>
        <begin position="392"/>
        <end position="417"/>
    </location>
</feature>
<organism evidence="11 12">
    <name type="scientific">Hoeflea poritis</name>
    <dbReference type="NCBI Taxonomy" id="2993659"/>
    <lineage>
        <taxon>Bacteria</taxon>
        <taxon>Pseudomonadati</taxon>
        <taxon>Pseudomonadota</taxon>
        <taxon>Alphaproteobacteria</taxon>
        <taxon>Hyphomicrobiales</taxon>
        <taxon>Rhizobiaceae</taxon>
        <taxon>Hoeflea</taxon>
    </lineage>
</organism>
<sequence>MKISSLLTPGAVLAIAGAMAVPAMAQETAAAEGPVAVSTHTVFILNSLLFVVSGFLVMWMAAGFAMLEAGLVRSKNTSMQLTKNISLFSIAAIMYYLIGYNLMYPADNWSITGILGAFGVAVMEPVGVAADAVGDLSYASVGSDFFFQLMFCATTASIVSGTLAERMKLWPFLIFTVILTGILYPIQASWKWGGGFLDAEFGFLDFAGSTVVHSVGGWAALMGAIILGARKGKYGSKGEVHPIPGSNMPLATLGTFILWLGWFGFNGGSQLAMGSVGDVADVSRIFANTNAGAAGGAVAALLLTQIIYKKVDITMILNGALAGLVSITAEPLTPSLGAATLIGAVGGVIVVFAVPMLDKLKIDDVVGAIPVHLFAGIWGTIAVLFTNSDATLYGQVASIVIVGVFMIVTSGVVWVIIDKTMGLRVSEDEELVGLDKAEIGIEAYPEFTKI</sequence>
<dbReference type="InterPro" id="IPR029020">
    <property type="entry name" value="Ammonium/urea_transptr"/>
</dbReference>
<evidence type="ECO:0000256" key="5">
    <source>
        <dbReference type="ARBA" id="ARBA00022989"/>
    </source>
</evidence>
<name>A0ABT4VL84_9HYPH</name>
<keyword evidence="3" id="KW-0813">Transport</keyword>
<dbReference type="InterPro" id="IPR018047">
    <property type="entry name" value="Ammonium_transpt_CS"/>
</dbReference>
<evidence type="ECO:0000256" key="3">
    <source>
        <dbReference type="ARBA" id="ARBA00022448"/>
    </source>
</evidence>
<evidence type="ECO:0000256" key="4">
    <source>
        <dbReference type="ARBA" id="ARBA00022692"/>
    </source>
</evidence>
<feature type="chain" id="PRO_5045053555" evidence="9">
    <location>
        <begin position="26"/>
        <end position="450"/>
    </location>
</feature>
<dbReference type="SUPFAM" id="SSF111352">
    <property type="entry name" value="Ammonium transporter"/>
    <property type="match status" value="1"/>
</dbReference>
<evidence type="ECO:0000256" key="8">
    <source>
        <dbReference type="SAM" id="Phobius"/>
    </source>
</evidence>
<feature type="transmembrane region" description="Helical" evidence="8">
    <location>
        <begin position="145"/>
        <end position="164"/>
    </location>
</feature>
<keyword evidence="4 8" id="KW-0812">Transmembrane</keyword>
<dbReference type="Gene3D" id="1.10.3430.10">
    <property type="entry name" value="Ammonium transporter AmtB like domains"/>
    <property type="match status" value="1"/>
</dbReference>
<keyword evidence="12" id="KW-1185">Reference proteome</keyword>
<feature type="signal peptide" evidence="9">
    <location>
        <begin position="1"/>
        <end position="25"/>
    </location>
</feature>
<keyword evidence="9" id="KW-0732">Signal</keyword>
<dbReference type="InterPro" id="IPR019879">
    <property type="entry name" value="Ammonium_transptr_marine"/>
</dbReference>
<dbReference type="RefSeq" id="WP_271089100.1">
    <property type="nucleotide sequence ID" value="NZ_JAPJZH010000004.1"/>
</dbReference>
<feature type="transmembrane region" description="Helical" evidence="8">
    <location>
        <begin position="335"/>
        <end position="354"/>
    </location>
</feature>
<feature type="transmembrane region" description="Helical" evidence="8">
    <location>
        <begin position="169"/>
        <end position="186"/>
    </location>
</feature>
<evidence type="ECO:0000259" key="10">
    <source>
        <dbReference type="Pfam" id="PF00909"/>
    </source>
</evidence>
<feature type="domain" description="Ammonium transporter AmtB-like" evidence="10">
    <location>
        <begin position="49"/>
        <end position="444"/>
    </location>
</feature>
<feature type="transmembrane region" description="Helical" evidence="8">
    <location>
        <begin position="285"/>
        <end position="304"/>
    </location>
</feature>
<evidence type="ECO:0000256" key="9">
    <source>
        <dbReference type="SAM" id="SignalP"/>
    </source>
</evidence>
<dbReference type="Proteomes" id="UP001148313">
    <property type="component" value="Unassembled WGS sequence"/>
</dbReference>
<feature type="transmembrane region" description="Helical" evidence="8">
    <location>
        <begin position="85"/>
        <end position="103"/>
    </location>
</feature>
<evidence type="ECO:0000313" key="11">
    <source>
        <dbReference type="EMBL" id="MDA4845476.1"/>
    </source>
</evidence>
<protein>
    <submittedName>
        <fullName evidence="11">Ammonium transporter</fullName>
    </submittedName>
</protein>
<dbReference type="PANTHER" id="PTHR11730:SF62">
    <property type="entry name" value="AMMONIUM TRANSPORTER SLL1017-RELATED"/>
    <property type="match status" value="1"/>
</dbReference>
<dbReference type="PANTHER" id="PTHR11730">
    <property type="entry name" value="AMMONIUM TRANSPORTER"/>
    <property type="match status" value="1"/>
</dbReference>
<accession>A0ABT4VL84</accession>